<feature type="coiled-coil region" evidence="4">
    <location>
        <begin position="321"/>
        <end position="383"/>
    </location>
</feature>
<evidence type="ECO:0000313" key="7">
    <source>
        <dbReference type="Proteomes" id="UP000735302"/>
    </source>
</evidence>
<evidence type="ECO:0000256" key="2">
    <source>
        <dbReference type="ARBA" id="ARBA00047899"/>
    </source>
</evidence>
<organism evidence="6 7">
    <name type="scientific">Plakobranchus ocellatus</name>
    <dbReference type="NCBI Taxonomy" id="259542"/>
    <lineage>
        <taxon>Eukaryota</taxon>
        <taxon>Metazoa</taxon>
        <taxon>Spiralia</taxon>
        <taxon>Lophotrochozoa</taxon>
        <taxon>Mollusca</taxon>
        <taxon>Gastropoda</taxon>
        <taxon>Heterobranchia</taxon>
        <taxon>Euthyneura</taxon>
        <taxon>Panpulmonata</taxon>
        <taxon>Sacoglossa</taxon>
        <taxon>Placobranchoidea</taxon>
        <taxon>Plakobranchidae</taxon>
        <taxon>Plakobranchus</taxon>
    </lineage>
</organism>
<comment type="caution">
    <text evidence="6">The sequence shown here is derived from an EMBL/GenBank/DDBJ whole genome shotgun (WGS) entry which is preliminary data.</text>
</comment>
<dbReference type="InterPro" id="IPR050839">
    <property type="entry name" value="Rho-assoc_Ser/Thr_Kinase"/>
</dbReference>
<keyword evidence="1" id="KW-0597">Phosphoprotein</keyword>
<dbReference type="AlphaFoldDB" id="A0AAV4APY9"/>
<comment type="catalytic activity">
    <reaction evidence="2">
        <text>L-threonyl-[protein] + ATP = O-phospho-L-threonyl-[protein] + ADP + H(+)</text>
        <dbReference type="Rhea" id="RHEA:46608"/>
        <dbReference type="Rhea" id="RHEA-COMP:11060"/>
        <dbReference type="Rhea" id="RHEA-COMP:11605"/>
        <dbReference type="ChEBI" id="CHEBI:15378"/>
        <dbReference type="ChEBI" id="CHEBI:30013"/>
        <dbReference type="ChEBI" id="CHEBI:30616"/>
        <dbReference type="ChEBI" id="CHEBI:61977"/>
        <dbReference type="ChEBI" id="CHEBI:456216"/>
        <dbReference type="EC" id="2.7.11.1"/>
    </reaction>
</comment>
<feature type="compositionally biased region" description="Polar residues" evidence="5">
    <location>
        <begin position="761"/>
        <end position="772"/>
    </location>
</feature>
<feature type="coiled-coil region" evidence="4">
    <location>
        <begin position="971"/>
        <end position="1019"/>
    </location>
</feature>
<gene>
    <name evidence="6" type="ORF">PoB_003544500</name>
</gene>
<evidence type="ECO:0000256" key="5">
    <source>
        <dbReference type="SAM" id="MobiDB-lite"/>
    </source>
</evidence>
<evidence type="ECO:0000313" key="6">
    <source>
        <dbReference type="EMBL" id="GFO08940.1"/>
    </source>
</evidence>
<keyword evidence="4" id="KW-0175">Coiled coil</keyword>
<sequence>MEIYNDPPKKRHSEVLKQTSSARTPLLDVQNFTNLRFDPQSTPKRQQDGHSRRPKHRGSAPSFISSLESNPKTSSGLTEPVLHNKLCNIEEIDVGAEIVLPSADGLKDSSPLLPLEPKDCKEMQCVENLCETSAGLDNLREASRHVFSHGDHAYLALERTLEAQESQSFGGSHMTDKCVGTEESLVPSSTIYQESQSFGGSRMTDKCVGTEECLVPSSTIYQESQGFGGSHMTDKCVGTEEFSVLSSTTNYVNVSTETEDTVTTDCGVLAVPDCLSQETMTVVEAADASSSMTPFKLGKHGTRLTAEEVRRQHPRVVANQIETVMLSNQRLEKEVKASEREKNLLKSSLRNIKLTMGEHEATISNLEASLEDSQQKLDHQEKLVLEERMKCWNAEETLQNSTSELQKKCYDLETMRLEAEQNFAEELKRIQTEAEENSYRKQFESAQQKIRELQAVENEYTQLMDEIGKSFELQEHLQRTVSVLQASANGLAMTNKQLNNENESLKKSCLSKEVDLDVVRYLNQELLSDNEKMKGLLTQSNERISELETTLNAANDEIISLQNQLAERAAENVALAAAMEELRRSKAMMVIQLSEQQDSETVALQALEEAEDQLRITEEELVKEKGILAAEKEMHERMTADFEEKNLKLEMEIQHLEKLLDKSELKREAQEQELYECQEQLYTLQEIKAAFEETTMDVDSSVSALHTVQEQMEALLATLNRKVKSCGSKFPFPGVRSSTPKKKKKEDRRSFVAQVLSTLSHGQASDRNISDSTPHKNSHALSMDTRNFSSPHEISGHRQHRQQSNVEFGAPCAEFGEAAAALLSPHSQSFCGVPSSSQASGILGSHRKSVSFCEGSRRELFVDSITDDRLVLSKGNEMVAASEMSDRVVEDSHSATPGFAKIKSIPLIADITSKNAELELGDGSGNSESAIGKSLPFDSSSLSEKVMILAQLFRQIMKTIQLVERAAQLTLKDVQDELHFVKDQLKHENRDKQDVQSELEKKTDSLNLLNSRHKELQSRVSDMTKSLLNFHDQSLQISVMILAQLFRQIMKTIQLVERAAQLTLKDVQDELHFVKDQLKHENRDKQDVQSELEKKTDSLNLLNSRHKELQSRVSDMTKSLLNFHDQSLQISRLEEEKRDMKWKITDLEGQCSLLSDHLEAVVKKLDLAMAGQAAYDGVSAQEVLALKKEKHELMVKLFEERDQHRDLGDKAVKRMKILESNWKKAENEVKRLDELVEEVREGCVTSRAQSTHPLILNIVRLIDGKIASLKSNCVG</sequence>
<dbReference type="PANTHER" id="PTHR22988">
    <property type="entry name" value="MYOTONIC DYSTROPHY S/T KINASE-RELATED"/>
    <property type="match status" value="1"/>
</dbReference>
<dbReference type="Proteomes" id="UP000735302">
    <property type="component" value="Unassembled WGS sequence"/>
</dbReference>
<accession>A0AAV4APY9</accession>
<feature type="coiled-coil region" evidence="4">
    <location>
        <begin position="1215"/>
        <end position="1242"/>
    </location>
</feature>
<dbReference type="EMBL" id="BLXT01004027">
    <property type="protein sequence ID" value="GFO08940.1"/>
    <property type="molecule type" value="Genomic_DNA"/>
</dbReference>
<evidence type="ECO:0000256" key="3">
    <source>
        <dbReference type="ARBA" id="ARBA00048679"/>
    </source>
</evidence>
<feature type="coiled-coil region" evidence="4">
    <location>
        <begin position="1064"/>
        <end position="1150"/>
    </location>
</feature>
<feature type="region of interest" description="Disordered" evidence="5">
    <location>
        <begin position="761"/>
        <end position="803"/>
    </location>
</feature>
<dbReference type="GO" id="GO:0031032">
    <property type="term" value="P:actomyosin structure organization"/>
    <property type="evidence" value="ECO:0007669"/>
    <property type="project" value="TreeGrafter"/>
</dbReference>
<feature type="region of interest" description="Disordered" evidence="5">
    <location>
        <begin position="1"/>
        <end position="78"/>
    </location>
</feature>
<name>A0AAV4APY9_9GAST</name>
<proteinExistence type="predicted"/>
<comment type="catalytic activity">
    <reaction evidence="3">
        <text>L-seryl-[protein] + ATP = O-phospho-L-seryl-[protein] + ADP + H(+)</text>
        <dbReference type="Rhea" id="RHEA:17989"/>
        <dbReference type="Rhea" id="RHEA-COMP:9863"/>
        <dbReference type="Rhea" id="RHEA-COMP:11604"/>
        <dbReference type="ChEBI" id="CHEBI:15378"/>
        <dbReference type="ChEBI" id="CHEBI:29999"/>
        <dbReference type="ChEBI" id="CHEBI:30616"/>
        <dbReference type="ChEBI" id="CHEBI:83421"/>
        <dbReference type="ChEBI" id="CHEBI:456216"/>
        <dbReference type="EC" id="2.7.11.1"/>
    </reaction>
</comment>
<dbReference type="GO" id="GO:0005856">
    <property type="term" value="C:cytoskeleton"/>
    <property type="evidence" value="ECO:0007669"/>
    <property type="project" value="TreeGrafter"/>
</dbReference>
<reference evidence="6 7" key="1">
    <citation type="journal article" date="2021" name="Elife">
        <title>Chloroplast acquisition without the gene transfer in kleptoplastic sea slugs, Plakobranchus ocellatus.</title>
        <authorList>
            <person name="Maeda T."/>
            <person name="Takahashi S."/>
            <person name="Yoshida T."/>
            <person name="Shimamura S."/>
            <person name="Takaki Y."/>
            <person name="Nagai Y."/>
            <person name="Toyoda A."/>
            <person name="Suzuki Y."/>
            <person name="Arimoto A."/>
            <person name="Ishii H."/>
            <person name="Satoh N."/>
            <person name="Nishiyama T."/>
            <person name="Hasebe M."/>
            <person name="Maruyama T."/>
            <person name="Minagawa J."/>
            <person name="Obokata J."/>
            <person name="Shigenobu S."/>
        </authorList>
    </citation>
    <scope>NUCLEOTIDE SEQUENCE [LARGE SCALE GENOMIC DNA]</scope>
</reference>
<dbReference type="GO" id="GO:0005737">
    <property type="term" value="C:cytoplasm"/>
    <property type="evidence" value="ECO:0007669"/>
    <property type="project" value="TreeGrafter"/>
</dbReference>
<feature type="coiled-coil region" evidence="4">
    <location>
        <begin position="600"/>
        <end position="680"/>
    </location>
</feature>
<evidence type="ECO:0000256" key="1">
    <source>
        <dbReference type="ARBA" id="ARBA00022553"/>
    </source>
</evidence>
<dbReference type="PANTHER" id="PTHR22988:SF71">
    <property type="entry name" value="CITRON RHO-INTERACTING KINASE"/>
    <property type="match status" value="1"/>
</dbReference>
<dbReference type="GO" id="GO:0004674">
    <property type="term" value="F:protein serine/threonine kinase activity"/>
    <property type="evidence" value="ECO:0007669"/>
    <property type="project" value="UniProtKB-EC"/>
</dbReference>
<evidence type="ECO:0000256" key="4">
    <source>
        <dbReference type="SAM" id="Coils"/>
    </source>
</evidence>
<protein>
    <submittedName>
        <fullName evidence="6">Uncharacterized protein</fullName>
    </submittedName>
</protein>
<feature type="coiled-coil region" evidence="4">
    <location>
        <begin position="417"/>
        <end position="571"/>
    </location>
</feature>
<feature type="compositionally biased region" description="Polar residues" evidence="5">
    <location>
        <begin position="30"/>
        <end position="44"/>
    </location>
</feature>
<keyword evidence="7" id="KW-1185">Reference proteome</keyword>
<feature type="compositionally biased region" description="Polar residues" evidence="5">
    <location>
        <begin position="62"/>
        <end position="77"/>
    </location>
</feature>